<comment type="caution">
    <text evidence="7">The sequence shown here is derived from an EMBL/GenBank/DDBJ whole genome shotgun (WGS) entry which is preliminary data.</text>
</comment>
<dbReference type="PROSITE" id="PS00166">
    <property type="entry name" value="ENOYL_COA_HYDRATASE"/>
    <property type="match status" value="1"/>
</dbReference>
<proteinExistence type="inferred from homology"/>
<evidence type="ECO:0000313" key="7">
    <source>
        <dbReference type="EMBL" id="KGD65539.1"/>
    </source>
</evidence>
<dbReference type="InterPro" id="IPR001753">
    <property type="entry name" value="Enoyl-CoA_hydra/iso"/>
</dbReference>
<dbReference type="InterPro" id="IPR029045">
    <property type="entry name" value="ClpP/crotonase-like_dom_sf"/>
</dbReference>
<dbReference type="NCBIfam" id="NF005699">
    <property type="entry name" value="PRK07509.1"/>
    <property type="match status" value="1"/>
</dbReference>
<evidence type="ECO:0000256" key="4">
    <source>
        <dbReference type="ARBA" id="ARBA00023098"/>
    </source>
</evidence>
<evidence type="ECO:0000256" key="1">
    <source>
        <dbReference type="ARBA" id="ARBA00005005"/>
    </source>
</evidence>
<organism evidence="7 8">
    <name type="scientific">Alcanivorax nanhaiticus</name>
    <dbReference type="NCBI Taxonomy" id="1177154"/>
    <lineage>
        <taxon>Bacteria</taxon>
        <taxon>Pseudomonadati</taxon>
        <taxon>Pseudomonadota</taxon>
        <taxon>Gammaproteobacteria</taxon>
        <taxon>Oceanospirillales</taxon>
        <taxon>Alcanivoracaceae</taxon>
        <taxon>Alcanivorax</taxon>
    </lineage>
</organism>
<dbReference type="Proteomes" id="UP000029444">
    <property type="component" value="Unassembled WGS sequence"/>
</dbReference>
<evidence type="ECO:0000256" key="6">
    <source>
        <dbReference type="RuleBase" id="RU003707"/>
    </source>
</evidence>
<keyword evidence="3" id="KW-0276">Fatty acid metabolism</keyword>
<reference evidence="7 8" key="1">
    <citation type="submission" date="2012-09" db="EMBL/GenBank/DDBJ databases">
        <title>Genome Sequence of alkane-degrading Bacterium Alcanivorax sp. 19-m-6.</title>
        <authorList>
            <person name="Lai Q."/>
            <person name="Shao Z."/>
        </authorList>
    </citation>
    <scope>NUCLEOTIDE SEQUENCE [LARGE SCALE GENOMIC DNA]</scope>
    <source>
        <strain evidence="7 8">19-m-6</strain>
    </source>
</reference>
<dbReference type="OrthoDB" id="9807606at2"/>
<sequence length="271" mass="30372">MSTTFKNRVTLEKKSAIAYVTLSRADKYNGLDFDMMEGLIEASRAVRKDRDIRAVILQGEGKAFCAGLDFGTVMKQPLKVLKSFTKYGIKKTNLFQEVCWCWRELPVPVIAVLHGYCYGGGMQIALAADFRFATPDCEMSIMEIKWGLIPDMTGTVTLRELVPMDVAKELTMTGRLFNGEEAKSLNLVTRVAENPLEEAEKLAAAIKTRSPDGISAGKSLFQQTWNASEAQAFDIESKLQFKLMRGKNYRRALAAGKKKQTPEFGPRERDY</sequence>
<dbReference type="GO" id="GO:0006635">
    <property type="term" value="P:fatty acid beta-oxidation"/>
    <property type="evidence" value="ECO:0007669"/>
    <property type="project" value="UniProtKB-UniPathway"/>
</dbReference>
<dbReference type="UniPathway" id="UPA00659"/>
<protein>
    <submittedName>
        <fullName evidence="7">Enoyl-CoA hydratase</fullName>
    </submittedName>
</protein>
<dbReference type="SUPFAM" id="SSF52096">
    <property type="entry name" value="ClpP/crotonase"/>
    <property type="match status" value="1"/>
</dbReference>
<keyword evidence="8" id="KW-1185">Reference proteome</keyword>
<name>A0A095SMH3_9GAMM</name>
<evidence type="ECO:0000256" key="2">
    <source>
        <dbReference type="ARBA" id="ARBA00005254"/>
    </source>
</evidence>
<keyword evidence="5" id="KW-0413">Isomerase</keyword>
<dbReference type="PATRIC" id="fig|1177154.3.peg.1459"/>
<evidence type="ECO:0000256" key="3">
    <source>
        <dbReference type="ARBA" id="ARBA00022832"/>
    </source>
</evidence>
<accession>A0A095SMH3</accession>
<evidence type="ECO:0000313" key="8">
    <source>
        <dbReference type="Proteomes" id="UP000029444"/>
    </source>
</evidence>
<dbReference type="AlphaFoldDB" id="A0A095SMH3"/>
<gene>
    <name evidence="7" type="ORF">Y5S_01432</name>
</gene>
<comment type="pathway">
    <text evidence="1">Lipid metabolism; fatty acid beta-oxidation.</text>
</comment>
<dbReference type="GO" id="GO:0016853">
    <property type="term" value="F:isomerase activity"/>
    <property type="evidence" value="ECO:0007669"/>
    <property type="project" value="UniProtKB-KW"/>
</dbReference>
<evidence type="ECO:0000256" key="5">
    <source>
        <dbReference type="ARBA" id="ARBA00023235"/>
    </source>
</evidence>
<dbReference type="EMBL" id="ARXV01000004">
    <property type="protein sequence ID" value="KGD65539.1"/>
    <property type="molecule type" value="Genomic_DNA"/>
</dbReference>
<comment type="similarity">
    <text evidence="2 6">Belongs to the enoyl-CoA hydratase/isomerase family.</text>
</comment>
<dbReference type="RefSeq" id="WP_035231716.1">
    <property type="nucleotide sequence ID" value="NZ_ARXV01000004.1"/>
</dbReference>
<dbReference type="Gene3D" id="3.90.226.10">
    <property type="entry name" value="2-enoyl-CoA Hydratase, Chain A, domain 1"/>
    <property type="match status" value="1"/>
</dbReference>
<keyword evidence="4" id="KW-0443">Lipid metabolism</keyword>
<dbReference type="PANTHER" id="PTHR43149:SF1">
    <property type="entry name" value="DELTA(3,5)-DELTA(2,4)-DIENOYL-COA ISOMERASE, MITOCHONDRIAL"/>
    <property type="match status" value="1"/>
</dbReference>
<dbReference type="STRING" id="1177154.Y5S_01432"/>
<dbReference type="CDD" id="cd06558">
    <property type="entry name" value="crotonase-like"/>
    <property type="match status" value="1"/>
</dbReference>
<dbReference type="InterPro" id="IPR018376">
    <property type="entry name" value="Enoyl-CoA_hyd/isom_CS"/>
</dbReference>
<dbReference type="PANTHER" id="PTHR43149">
    <property type="entry name" value="ENOYL-COA HYDRATASE"/>
    <property type="match status" value="1"/>
</dbReference>
<dbReference type="Pfam" id="PF00378">
    <property type="entry name" value="ECH_1"/>
    <property type="match status" value="1"/>
</dbReference>
<dbReference type="eggNOG" id="COG1024">
    <property type="taxonomic scope" value="Bacteria"/>
</dbReference>
<dbReference type="InterPro" id="IPR014748">
    <property type="entry name" value="Enoyl-CoA_hydra_C"/>
</dbReference>
<dbReference type="InterPro" id="IPR045002">
    <property type="entry name" value="Ech1-like"/>
</dbReference>
<dbReference type="Gene3D" id="1.10.12.10">
    <property type="entry name" value="Lyase 2-enoyl-coa Hydratase, Chain A, domain 2"/>
    <property type="match status" value="1"/>
</dbReference>